<organism evidence="3 4">
    <name type="scientific">Micromonospora krabiensis</name>
    <dbReference type="NCBI Taxonomy" id="307121"/>
    <lineage>
        <taxon>Bacteria</taxon>
        <taxon>Bacillati</taxon>
        <taxon>Actinomycetota</taxon>
        <taxon>Actinomycetes</taxon>
        <taxon>Micromonosporales</taxon>
        <taxon>Micromonosporaceae</taxon>
        <taxon>Micromonospora</taxon>
    </lineage>
</organism>
<feature type="transmembrane region" description="Helical" evidence="2">
    <location>
        <begin position="20"/>
        <end position="40"/>
    </location>
</feature>
<name>A0A1C3N352_9ACTN</name>
<evidence type="ECO:0000313" key="3">
    <source>
        <dbReference type="EMBL" id="SBV27014.1"/>
    </source>
</evidence>
<dbReference type="STRING" id="307121.GA0070620_2513"/>
<proteinExistence type="predicted"/>
<keyword evidence="4" id="KW-1185">Reference proteome</keyword>
<keyword evidence="2" id="KW-0472">Membrane</keyword>
<evidence type="ECO:0000256" key="1">
    <source>
        <dbReference type="SAM" id="MobiDB-lite"/>
    </source>
</evidence>
<dbReference type="Proteomes" id="UP000199393">
    <property type="component" value="Chromosome I"/>
</dbReference>
<feature type="transmembrane region" description="Helical" evidence="2">
    <location>
        <begin position="49"/>
        <end position="77"/>
    </location>
</feature>
<accession>A0A1C3N352</accession>
<dbReference type="OrthoDB" id="3405207at2"/>
<evidence type="ECO:0000313" key="4">
    <source>
        <dbReference type="Proteomes" id="UP000199393"/>
    </source>
</evidence>
<dbReference type="EMBL" id="LT598496">
    <property type="protein sequence ID" value="SBV27014.1"/>
    <property type="molecule type" value="Genomic_DNA"/>
</dbReference>
<evidence type="ECO:0000256" key="2">
    <source>
        <dbReference type="SAM" id="Phobius"/>
    </source>
</evidence>
<keyword evidence="2" id="KW-1133">Transmembrane helix</keyword>
<feature type="transmembrane region" description="Helical" evidence="2">
    <location>
        <begin position="97"/>
        <end position="117"/>
    </location>
</feature>
<gene>
    <name evidence="3" type="ORF">GA0070620_2513</name>
</gene>
<keyword evidence="2" id="KW-0812">Transmembrane</keyword>
<reference evidence="4" key="1">
    <citation type="submission" date="2016-06" db="EMBL/GenBank/DDBJ databases">
        <authorList>
            <person name="Varghese N."/>
        </authorList>
    </citation>
    <scope>NUCLEOTIDE SEQUENCE [LARGE SCALE GENOMIC DNA]</scope>
    <source>
        <strain evidence="4">DSM 45344</strain>
    </source>
</reference>
<protein>
    <submittedName>
        <fullName evidence="3">Uncharacterized protein</fullName>
    </submittedName>
</protein>
<dbReference type="AlphaFoldDB" id="A0A1C3N352"/>
<sequence length="159" mass="16061">MTADSDPSAPAGRQPTPTGISVAVGWAVMIAAALLAAAVFSPTELPGRVLVMAVAAGVFASMVADLRAVATVTGLGMATYVGFLANRFGDLTATADAWTYALVIGLAGVLGSGYRFMRSIQRSTDDEPVPGAGVRTFTCGPDPVVSPPDNSPFGNSRGA</sequence>
<dbReference type="RefSeq" id="WP_157741603.1">
    <property type="nucleotide sequence ID" value="NZ_JBHRWG010000006.1"/>
</dbReference>
<feature type="region of interest" description="Disordered" evidence="1">
    <location>
        <begin position="137"/>
        <end position="159"/>
    </location>
</feature>